<dbReference type="SMART" id="SM00347">
    <property type="entry name" value="HTH_MARR"/>
    <property type="match status" value="1"/>
</dbReference>
<evidence type="ECO:0000313" key="3">
    <source>
        <dbReference type="Proteomes" id="UP001500325"/>
    </source>
</evidence>
<comment type="caution">
    <text evidence="2">The sequence shown here is derived from an EMBL/GenBank/DDBJ whole genome shotgun (WGS) entry which is preliminary data.</text>
</comment>
<dbReference type="SUPFAM" id="SSF46785">
    <property type="entry name" value="Winged helix' DNA-binding domain"/>
    <property type="match status" value="1"/>
</dbReference>
<accession>A0ABP8WRS2</accession>
<organism evidence="2 3">
    <name type="scientific">Pseudonocardia yuanmonensis</name>
    <dbReference type="NCBI Taxonomy" id="1095914"/>
    <lineage>
        <taxon>Bacteria</taxon>
        <taxon>Bacillati</taxon>
        <taxon>Actinomycetota</taxon>
        <taxon>Actinomycetes</taxon>
        <taxon>Pseudonocardiales</taxon>
        <taxon>Pseudonocardiaceae</taxon>
        <taxon>Pseudonocardia</taxon>
    </lineage>
</organism>
<dbReference type="InterPro" id="IPR036388">
    <property type="entry name" value="WH-like_DNA-bd_sf"/>
</dbReference>
<dbReference type="PANTHER" id="PTHR33164:SF99">
    <property type="entry name" value="MARR FAMILY REGULATORY PROTEIN"/>
    <property type="match status" value="1"/>
</dbReference>
<dbReference type="InterPro" id="IPR036390">
    <property type="entry name" value="WH_DNA-bd_sf"/>
</dbReference>
<dbReference type="Proteomes" id="UP001500325">
    <property type="component" value="Unassembled WGS sequence"/>
</dbReference>
<dbReference type="PANTHER" id="PTHR33164">
    <property type="entry name" value="TRANSCRIPTIONAL REGULATOR, MARR FAMILY"/>
    <property type="match status" value="1"/>
</dbReference>
<dbReference type="PROSITE" id="PS50995">
    <property type="entry name" value="HTH_MARR_2"/>
    <property type="match status" value="1"/>
</dbReference>
<evidence type="ECO:0000259" key="1">
    <source>
        <dbReference type="PROSITE" id="PS50995"/>
    </source>
</evidence>
<dbReference type="InterPro" id="IPR039422">
    <property type="entry name" value="MarR/SlyA-like"/>
</dbReference>
<gene>
    <name evidence="2" type="ORF">GCM10023215_33590</name>
</gene>
<protein>
    <submittedName>
        <fullName evidence="2">MarR family winged helix-turn-helix transcriptional regulator</fullName>
    </submittedName>
</protein>
<sequence length="155" mass="16665">MSTVSTDRPGFALPLLLLAGFQTLVDALHEELAQRGHPDARPLHGFALQAVGTGTTAAELGRRLGVTKQAAAKTIASLEAAGYVERASDPADARRILVRPTARGRDLLQRSAAIFDELRTRWAAELGEDAVRTIEDALGRVTVGPRLDAPSWFTR</sequence>
<dbReference type="InterPro" id="IPR000835">
    <property type="entry name" value="HTH_MarR-typ"/>
</dbReference>
<dbReference type="Pfam" id="PF12802">
    <property type="entry name" value="MarR_2"/>
    <property type="match status" value="1"/>
</dbReference>
<proteinExistence type="predicted"/>
<name>A0ABP8WRS2_9PSEU</name>
<evidence type="ECO:0000313" key="2">
    <source>
        <dbReference type="EMBL" id="GAA4693542.1"/>
    </source>
</evidence>
<dbReference type="EMBL" id="BAABIC010000010">
    <property type="protein sequence ID" value="GAA4693542.1"/>
    <property type="molecule type" value="Genomic_DNA"/>
</dbReference>
<reference evidence="3" key="1">
    <citation type="journal article" date="2019" name="Int. J. Syst. Evol. Microbiol.">
        <title>The Global Catalogue of Microorganisms (GCM) 10K type strain sequencing project: providing services to taxonomists for standard genome sequencing and annotation.</title>
        <authorList>
            <consortium name="The Broad Institute Genomics Platform"/>
            <consortium name="The Broad Institute Genome Sequencing Center for Infectious Disease"/>
            <person name="Wu L."/>
            <person name="Ma J."/>
        </authorList>
    </citation>
    <scope>NUCLEOTIDE SEQUENCE [LARGE SCALE GENOMIC DNA]</scope>
    <source>
        <strain evidence="3">JCM 18055</strain>
    </source>
</reference>
<feature type="domain" description="HTH marR-type" evidence="1">
    <location>
        <begin position="10"/>
        <end position="143"/>
    </location>
</feature>
<dbReference type="Gene3D" id="1.10.10.10">
    <property type="entry name" value="Winged helix-like DNA-binding domain superfamily/Winged helix DNA-binding domain"/>
    <property type="match status" value="1"/>
</dbReference>
<keyword evidence="3" id="KW-1185">Reference proteome</keyword>